<gene>
    <name evidence="2" type="ORF">GCM10022223_23810</name>
</gene>
<feature type="domain" description="N-acetyltransferase" evidence="1">
    <location>
        <begin position="14"/>
        <end position="175"/>
    </location>
</feature>
<proteinExistence type="predicted"/>
<dbReference type="Proteomes" id="UP001501074">
    <property type="component" value="Unassembled WGS sequence"/>
</dbReference>
<evidence type="ECO:0000313" key="3">
    <source>
        <dbReference type="Proteomes" id="UP001501074"/>
    </source>
</evidence>
<dbReference type="PANTHER" id="PTHR43072">
    <property type="entry name" value="N-ACETYLTRANSFERASE"/>
    <property type="match status" value="1"/>
</dbReference>
<dbReference type="EMBL" id="BAAAZO010000003">
    <property type="protein sequence ID" value="GAA3607083.1"/>
    <property type="molecule type" value="Genomic_DNA"/>
</dbReference>
<dbReference type="PROSITE" id="PS51186">
    <property type="entry name" value="GNAT"/>
    <property type="match status" value="1"/>
</dbReference>
<sequence>MLMSNIFPYVTTDHVIRDARLADASACAGIYEPYVRETTLSFESMPPTADEMAGRIADARARHAWLVLEVDGEVAGYAYASKLGVRPAYRWACEVSIYMARDRHRRGGGRALYEELLNRLEKRGYRQALAVISMPNEPSVGLHEALGFRRVGLYEDVGFKKGQWLSVAWMQRALGEGASPGRPAEPS</sequence>
<name>A0ABP6ZK09_9ACTN</name>
<accession>A0ABP6ZK09</accession>
<dbReference type="SUPFAM" id="SSF55729">
    <property type="entry name" value="Acyl-CoA N-acyltransferases (Nat)"/>
    <property type="match status" value="1"/>
</dbReference>
<reference evidence="3" key="1">
    <citation type="journal article" date="2019" name="Int. J. Syst. Evol. Microbiol.">
        <title>The Global Catalogue of Microorganisms (GCM) 10K type strain sequencing project: providing services to taxonomists for standard genome sequencing and annotation.</title>
        <authorList>
            <consortium name="The Broad Institute Genomics Platform"/>
            <consortium name="The Broad Institute Genome Sequencing Center for Infectious Disease"/>
            <person name="Wu L."/>
            <person name="Ma J."/>
        </authorList>
    </citation>
    <scope>NUCLEOTIDE SEQUENCE [LARGE SCALE GENOMIC DNA]</scope>
    <source>
        <strain evidence="3">JCM 16902</strain>
    </source>
</reference>
<dbReference type="InterPro" id="IPR016181">
    <property type="entry name" value="Acyl_CoA_acyltransferase"/>
</dbReference>
<dbReference type="PANTHER" id="PTHR43072:SF8">
    <property type="entry name" value="ACYLTRANSFERASE FABY-RELATED"/>
    <property type="match status" value="1"/>
</dbReference>
<organism evidence="2 3">
    <name type="scientific">Kineosporia mesophila</name>
    <dbReference type="NCBI Taxonomy" id="566012"/>
    <lineage>
        <taxon>Bacteria</taxon>
        <taxon>Bacillati</taxon>
        <taxon>Actinomycetota</taxon>
        <taxon>Actinomycetes</taxon>
        <taxon>Kineosporiales</taxon>
        <taxon>Kineosporiaceae</taxon>
        <taxon>Kineosporia</taxon>
    </lineage>
</organism>
<dbReference type="Gene3D" id="3.40.630.30">
    <property type="match status" value="1"/>
</dbReference>
<evidence type="ECO:0000259" key="1">
    <source>
        <dbReference type="PROSITE" id="PS51186"/>
    </source>
</evidence>
<keyword evidence="3" id="KW-1185">Reference proteome</keyword>
<protein>
    <submittedName>
        <fullName evidence="2">GNAT family N-acetyltransferase</fullName>
    </submittedName>
</protein>
<dbReference type="InterPro" id="IPR000182">
    <property type="entry name" value="GNAT_dom"/>
</dbReference>
<comment type="caution">
    <text evidence="2">The sequence shown here is derived from an EMBL/GenBank/DDBJ whole genome shotgun (WGS) entry which is preliminary data.</text>
</comment>
<evidence type="ECO:0000313" key="2">
    <source>
        <dbReference type="EMBL" id="GAA3607083.1"/>
    </source>
</evidence>
<dbReference type="Pfam" id="PF13420">
    <property type="entry name" value="Acetyltransf_4"/>
    <property type="match status" value="1"/>
</dbReference>